<dbReference type="SMART" id="SM00702">
    <property type="entry name" value="P4Hc"/>
    <property type="match status" value="1"/>
</dbReference>
<evidence type="ECO:0000256" key="3">
    <source>
        <dbReference type="ARBA" id="ARBA00022723"/>
    </source>
</evidence>
<dbReference type="Pfam" id="PF13640">
    <property type="entry name" value="2OG-FeII_Oxy_3"/>
    <property type="match status" value="1"/>
</dbReference>
<keyword evidence="3" id="KW-0479">Metal-binding</keyword>
<reference evidence="10 11" key="1">
    <citation type="submission" date="2024-03" db="EMBL/GenBank/DDBJ databases">
        <title>Complete genome sequence of the green alga Chloropicon roscoffensis RCC1871.</title>
        <authorList>
            <person name="Lemieux C."/>
            <person name="Pombert J.-F."/>
            <person name="Otis C."/>
            <person name="Turmel M."/>
        </authorList>
    </citation>
    <scope>NUCLEOTIDE SEQUENCE [LARGE SCALE GENOMIC DNA]</scope>
    <source>
        <strain evidence="10 11">RCC1871</strain>
    </source>
</reference>
<evidence type="ECO:0000256" key="4">
    <source>
        <dbReference type="ARBA" id="ARBA00022964"/>
    </source>
</evidence>
<dbReference type="GO" id="GO:0005789">
    <property type="term" value="C:endoplasmic reticulum membrane"/>
    <property type="evidence" value="ECO:0007669"/>
    <property type="project" value="UniProtKB-SubCell"/>
</dbReference>
<sequence length="270" mass="30586">MGKRPKRLKGGAPSRHRNPDGSVSQSTSRGDPRERKLAHLVGAVQWDGDGRGLEPVDVVPEQPGFLVTVHNFLTPYECKQLRKVFDEVGLNPASKADLKPRKNEAFLNRESLACPNELLYNKMWGRLEPLAPSLPGRRAVGLLEKLRYYRYERGHRFDAHVDVSNKGTGRGEQTEYTMLVYLNGGGDLEGGETIFWETKRKELCRIEPEEGKLLLHAHGDRCLMHAGAEVTRGSKYVLRSDVMYGPSLKEEAEESERVDAYRPRKRDYTV</sequence>
<name>A0AAX4PHA8_9CHLO</name>
<keyword evidence="5" id="KW-0560">Oxidoreductase</keyword>
<keyword evidence="6" id="KW-0408">Iron</keyword>
<evidence type="ECO:0000313" key="11">
    <source>
        <dbReference type="Proteomes" id="UP001472866"/>
    </source>
</evidence>
<dbReference type="PANTHER" id="PTHR10869:SF236">
    <property type="entry name" value="PROLYL 4-HYDROXYLASE ALPHA SUBUNIT DOMAIN-CONTAINING PROTEIN"/>
    <property type="match status" value="1"/>
</dbReference>
<evidence type="ECO:0000256" key="8">
    <source>
        <dbReference type="SAM" id="MobiDB-lite"/>
    </source>
</evidence>
<organism evidence="10 11">
    <name type="scientific">Chloropicon roscoffensis</name>
    <dbReference type="NCBI Taxonomy" id="1461544"/>
    <lineage>
        <taxon>Eukaryota</taxon>
        <taxon>Viridiplantae</taxon>
        <taxon>Chlorophyta</taxon>
        <taxon>Chloropicophyceae</taxon>
        <taxon>Chloropicales</taxon>
        <taxon>Chloropicaceae</taxon>
        <taxon>Chloropicon</taxon>
    </lineage>
</organism>
<comment type="subcellular location">
    <subcellularLocation>
        <location evidence="2">Endoplasmic reticulum membrane</location>
        <topology evidence="2">Single-pass type II membrane protein</topology>
    </subcellularLocation>
</comment>
<comment type="catalytic activity">
    <reaction evidence="7">
        <text>L-prolyl-[collagen] + 2-oxoglutarate + O2 = trans-4-hydroxy-L-prolyl-[collagen] + succinate + CO2</text>
        <dbReference type="Rhea" id="RHEA:18945"/>
        <dbReference type="Rhea" id="RHEA-COMP:11676"/>
        <dbReference type="Rhea" id="RHEA-COMP:11680"/>
        <dbReference type="ChEBI" id="CHEBI:15379"/>
        <dbReference type="ChEBI" id="CHEBI:16526"/>
        <dbReference type="ChEBI" id="CHEBI:16810"/>
        <dbReference type="ChEBI" id="CHEBI:30031"/>
        <dbReference type="ChEBI" id="CHEBI:50342"/>
        <dbReference type="ChEBI" id="CHEBI:61965"/>
        <dbReference type="EC" id="1.14.11.2"/>
    </reaction>
</comment>
<evidence type="ECO:0000313" key="10">
    <source>
        <dbReference type="EMBL" id="WZN65015.1"/>
    </source>
</evidence>
<evidence type="ECO:0000256" key="2">
    <source>
        <dbReference type="ARBA" id="ARBA00004648"/>
    </source>
</evidence>
<dbReference type="PROSITE" id="PS51471">
    <property type="entry name" value="FE2OG_OXY"/>
    <property type="match status" value="1"/>
</dbReference>
<accession>A0AAX4PHA8</accession>
<dbReference type="AlphaFoldDB" id="A0AAX4PHA8"/>
<evidence type="ECO:0000256" key="1">
    <source>
        <dbReference type="ARBA" id="ARBA00001961"/>
    </source>
</evidence>
<feature type="region of interest" description="Disordered" evidence="8">
    <location>
        <begin position="1"/>
        <end position="34"/>
    </location>
</feature>
<dbReference type="Gene3D" id="2.60.120.620">
    <property type="entry name" value="q2cbj1_9rhob like domain"/>
    <property type="match status" value="1"/>
</dbReference>
<dbReference type="InterPro" id="IPR006620">
    <property type="entry name" value="Pro_4_hyd_alph"/>
</dbReference>
<dbReference type="GO" id="GO:0004656">
    <property type="term" value="F:procollagen-proline 4-dioxygenase activity"/>
    <property type="evidence" value="ECO:0007669"/>
    <property type="project" value="UniProtKB-EC"/>
</dbReference>
<dbReference type="InterPro" id="IPR045054">
    <property type="entry name" value="P4HA-like"/>
</dbReference>
<evidence type="ECO:0000256" key="7">
    <source>
        <dbReference type="ARBA" id="ARBA00049169"/>
    </source>
</evidence>
<protein>
    <submittedName>
        <fullName evidence="10">Fe2OG dioxygenase domain-containing protein</fullName>
    </submittedName>
</protein>
<dbReference type="GO" id="GO:0005506">
    <property type="term" value="F:iron ion binding"/>
    <property type="evidence" value="ECO:0007669"/>
    <property type="project" value="InterPro"/>
</dbReference>
<evidence type="ECO:0000259" key="9">
    <source>
        <dbReference type="PROSITE" id="PS51471"/>
    </source>
</evidence>
<dbReference type="Proteomes" id="UP001472866">
    <property type="component" value="Chromosome 11"/>
</dbReference>
<dbReference type="PANTHER" id="PTHR10869">
    <property type="entry name" value="PROLYL 4-HYDROXYLASE ALPHA SUBUNIT"/>
    <property type="match status" value="1"/>
</dbReference>
<keyword evidence="4 10" id="KW-0223">Dioxygenase</keyword>
<evidence type="ECO:0000256" key="5">
    <source>
        <dbReference type="ARBA" id="ARBA00023002"/>
    </source>
</evidence>
<dbReference type="InterPro" id="IPR005123">
    <property type="entry name" value="Oxoglu/Fe-dep_dioxygenase_dom"/>
</dbReference>
<comment type="cofactor">
    <cofactor evidence="1">
        <name>L-ascorbate</name>
        <dbReference type="ChEBI" id="CHEBI:38290"/>
    </cofactor>
</comment>
<feature type="domain" description="Fe2OG dioxygenase" evidence="9">
    <location>
        <begin position="138"/>
        <end position="244"/>
    </location>
</feature>
<dbReference type="EMBL" id="CP151511">
    <property type="protein sequence ID" value="WZN65015.1"/>
    <property type="molecule type" value="Genomic_DNA"/>
</dbReference>
<dbReference type="InterPro" id="IPR044862">
    <property type="entry name" value="Pro_4_hyd_alph_FE2OG_OXY"/>
</dbReference>
<dbReference type="GO" id="GO:0031418">
    <property type="term" value="F:L-ascorbic acid binding"/>
    <property type="evidence" value="ECO:0007669"/>
    <property type="project" value="InterPro"/>
</dbReference>
<evidence type="ECO:0000256" key="6">
    <source>
        <dbReference type="ARBA" id="ARBA00023004"/>
    </source>
</evidence>
<proteinExistence type="predicted"/>
<gene>
    <name evidence="10" type="ORF">HKI87_11g65720</name>
</gene>
<keyword evidence="11" id="KW-1185">Reference proteome</keyword>